<dbReference type="EMBL" id="WWBZ02000051">
    <property type="protein sequence ID" value="KAF4303688.1"/>
    <property type="molecule type" value="Genomic_DNA"/>
</dbReference>
<organism evidence="2 3">
    <name type="scientific">Botryosphaeria dothidea</name>
    <dbReference type="NCBI Taxonomy" id="55169"/>
    <lineage>
        <taxon>Eukaryota</taxon>
        <taxon>Fungi</taxon>
        <taxon>Dikarya</taxon>
        <taxon>Ascomycota</taxon>
        <taxon>Pezizomycotina</taxon>
        <taxon>Dothideomycetes</taxon>
        <taxon>Dothideomycetes incertae sedis</taxon>
        <taxon>Botryosphaeriales</taxon>
        <taxon>Botryosphaeriaceae</taxon>
        <taxon>Botryosphaeria</taxon>
    </lineage>
</organism>
<accession>A0A8H4N1J2</accession>
<comment type="caution">
    <text evidence="2">The sequence shown here is derived from an EMBL/GenBank/DDBJ whole genome shotgun (WGS) entry which is preliminary data.</text>
</comment>
<gene>
    <name evidence="2" type="ORF">GTA08_BOTSDO08511</name>
</gene>
<evidence type="ECO:0000313" key="3">
    <source>
        <dbReference type="Proteomes" id="UP000572817"/>
    </source>
</evidence>
<dbReference type="OrthoDB" id="10688135at2759"/>
<evidence type="ECO:0000313" key="2">
    <source>
        <dbReference type="EMBL" id="KAF4303688.1"/>
    </source>
</evidence>
<protein>
    <submittedName>
        <fullName evidence="2">Uncharacterized protein</fullName>
    </submittedName>
</protein>
<reference evidence="2" key="1">
    <citation type="submission" date="2020-04" db="EMBL/GenBank/DDBJ databases">
        <title>Genome Assembly and Annotation of Botryosphaeria dothidea sdau 11-99, a Latent Pathogen of Apple Fruit Ring Rot in China.</title>
        <authorList>
            <person name="Yu C."/>
            <person name="Diao Y."/>
            <person name="Lu Q."/>
            <person name="Zhao J."/>
            <person name="Cui S."/>
            <person name="Peng C."/>
            <person name="He B."/>
            <person name="Liu H."/>
        </authorList>
    </citation>
    <scope>NUCLEOTIDE SEQUENCE [LARGE SCALE GENOMIC DNA]</scope>
    <source>
        <strain evidence="2">Sdau11-99</strain>
    </source>
</reference>
<sequence length="871" mass="98636">MSTNSDDYTTLMPMLANTTHQRRRPDGRPNRTTPSAPRRRAAAPRNSRPIHPSGLQPATIALAHAYAQRGLGRATALRRARERQTNATLRALHMRLYEVRNAGFVGALELERCVEEMRATHPRVVEMVAGEFAERAWGRRWLVRTAARAARRGAPRRLVEMLRARARLVRRRDGLRAEYRRWRGELPGNCEEDRIARVVQSFVDFGLDEPDRDDGELQPLPAAWFERLGPLVEKSRVLSTSLYPRVLKDLQAVYAEIDDGGARAVAEALQDAETADRRVPAAYEHIYNNITPFSVEATVGRFNPTRPGGGKWHHFMLPCIPYMGRMVHQLRNSILLLHNESNRNGVPPASTVLPALQAAMIQFSAWHSVTMERVVSFVANRHAELLREDEDFDADSVEFRDQFGALAQHLGGADRAEAVLDCIRILKEYDEDESDVQIVQHVQFHLVLSAVCNYYPPYIHTLVSLLNPKALYSHRLRNARSALARVAHSRFMHVENVLTVRNILCDELPFSHGAAVIMEGLDKKTDLTILRRMALYSDLKGVHSPNIARMLDTASTWLVKFHKAKKHLGDVLDGQAGANMEYLSAIIPETLETFWTKLDGSNNDAVDKVALRIAEWVLPGLKDWRENRMAEHVWFARDTIVLCQAKLLAFLMDLPARNDPSGEEIRGMVERWIRMRNWYEKVVKDHIRKYTKPMTDRAADKEGRSTEALLGSILNGEFEEDMSVEELAHLGSTDDAESRRAGDDFKNVCSCSPSLTVFEYVGQHRPTLVKIAKQAKLYETKETLAQAAASDYQIAMWALENAELFATDKDSDEYEAWQTMLGYRATLFRAESILVHFTIPGSSDEALNAGAAEQEAKEKRRLLQAFDDIVD</sequence>
<dbReference type="Proteomes" id="UP000572817">
    <property type="component" value="Unassembled WGS sequence"/>
</dbReference>
<feature type="region of interest" description="Disordered" evidence="1">
    <location>
        <begin position="1"/>
        <end position="54"/>
    </location>
</feature>
<dbReference type="AlphaFoldDB" id="A0A8H4N1J2"/>
<name>A0A8H4N1J2_9PEZI</name>
<proteinExistence type="predicted"/>
<keyword evidence="3" id="KW-1185">Reference proteome</keyword>
<evidence type="ECO:0000256" key="1">
    <source>
        <dbReference type="SAM" id="MobiDB-lite"/>
    </source>
</evidence>